<keyword evidence="2" id="KW-1185">Reference proteome</keyword>
<accession>A0ACA9LKA6</accession>
<protein>
    <submittedName>
        <fullName evidence="1">11826_t:CDS:1</fullName>
    </submittedName>
</protein>
<reference evidence="1" key="1">
    <citation type="submission" date="2021-06" db="EMBL/GenBank/DDBJ databases">
        <authorList>
            <person name="Kallberg Y."/>
            <person name="Tangrot J."/>
            <person name="Rosling A."/>
        </authorList>
    </citation>
    <scope>NUCLEOTIDE SEQUENCE</scope>
    <source>
        <strain evidence="1">CL356</strain>
    </source>
</reference>
<evidence type="ECO:0000313" key="2">
    <source>
        <dbReference type="Proteomes" id="UP000789525"/>
    </source>
</evidence>
<evidence type="ECO:0000313" key="1">
    <source>
        <dbReference type="EMBL" id="CAG8531147.1"/>
    </source>
</evidence>
<comment type="caution">
    <text evidence="1">The sequence shown here is derived from an EMBL/GenBank/DDBJ whole genome shotgun (WGS) entry which is preliminary data.</text>
</comment>
<organism evidence="1 2">
    <name type="scientific">Acaulospora colombiana</name>
    <dbReference type="NCBI Taxonomy" id="27376"/>
    <lineage>
        <taxon>Eukaryota</taxon>
        <taxon>Fungi</taxon>
        <taxon>Fungi incertae sedis</taxon>
        <taxon>Mucoromycota</taxon>
        <taxon>Glomeromycotina</taxon>
        <taxon>Glomeromycetes</taxon>
        <taxon>Diversisporales</taxon>
        <taxon>Acaulosporaceae</taxon>
        <taxon>Acaulospora</taxon>
    </lineage>
</organism>
<dbReference type="Proteomes" id="UP000789525">
    <property type="component" value="Unassembled WGS sequence"/>
</dbReference>
<sequence length="298" mass="33873">MEITNTHQPRSMLVLALHKLLNITPSSNDILHVWTQQGLLNICLGPREKSGKRRSKVQGLLERLVKKELMHSAKICTDNEKCEVVIYWIPHSPPKGKSSEGDVQEMDVDQKQITERAVPRTPEPPVKRISLGPKTTSQSMASIISKTRAKFSGSTPISTPTGKRTPLSSLSKKSRRQSFKSPLVQDEDANNENLIKIWRKASQEAAEFLFSKLPKQSSFLESGGYSEFWGNSNWGWGDSNESKSKQGDENSDREDHEDEYETRRGSTEQKDTMKYMLTRMGVDVDLIKWNEDDECFEE</sequence>
<gene>
    <name evidence="1" type="ORF">ACOLOM_LOCUS4078</name>
</gene>
<proteinExistence type="predicted"/>
<name>A0ACA9LKA6_9GLOM</name>
<dbReference type="EMBL" id="CAJVPT010006459">
    <property type="protein sequence ID" value="CAG8531147.1"/>
    <property type="molecule type" value="Genomic_DNA"/>
</dbReference>